<evidence type="ECO:0000256" key="1">
    <source>
        <dbReference type="ARBA" id="ARBA00023125"/>
    </source>
</evidence>
<dbReference type="PROSITE" id="PS51736">
    <property type="entry name" value="RECOMBINASES_3"/>
    <property type="match status" value="1"/>
</dbReference>
<feature type="domain" description="Resolvase/invertase-type recombinase catalytic" evidence="3">
    <location>
        <begin position="6"/>
        <end position="130"/>
    </location>
</feature>
<dbReference type="SUPFAM" id="SSF53041">
    <property type="entry name" value="Resolvase-like"/>
    <property type="match status" value="1"/>
</dbReference>
<dbReference type="PANTHER" id="PTHR30461">
    <property type="entry name" value="DNA-INVERTASE FROM LAMBDOID PROPHAGE"/>
    <property type="match status" value="1"/>
</dbReference>
<dbReference type="InterPro" id="IPR006119">
    <property type="entry name" value="Resolv_N"/>
</dbReference>
<evidence type="ECO:0000313" key="4">
    <source>
        <dbReference type="EMBL" id="SEU13038.1"/>
    </source>
</evidence>
<sequence length="130" mass="14690">MKQEKRAWVYCRIDAPEDTHGALKNQRKLLMDYAEQMGFVVAGCSEDFGSGADFERPGWKRAAKAVQEGNIDVLVVQNISRMGRDTCRIMEYLEKLRQSGIDVYSPMEGKLSFSLQRFIGMCMGGKDLSP</sequence>
<protein>
    <submittedName>
        <fullName evidence="4">Resolvase, N terminal domain</fullName>
    </submittedName>
</protein>
<name>A0A1I0JSS4_9FIRM</name>
<evidence type="ECO:0000313" key="5">
    <source>
        <dbReference type="Proteomes" id="UP000182121"/>
    </source>
</evidence>
<accession>A0A1I0JSS4</accession>
<proteinExistence type="predicted"/>
<gene>
    <name evidence="4" type="ORF">SAMN05216521_106517</name>
</gene>
<dbReference type="Pfam" id="PF00239">
    <property type="entry name" value="Resolvase"/>
    <property type="match status" value="1"/>
</dbReference>
<dbReference type="InterPro" id="IPR050639">
    <property type="entry name" value="SSR_resolvase"/>
</dbReference>
<dbReference type="InterPro" id="IPR036162">
    <property type="entry name" value="Resolvase-like_N_sf"/>
</dbReference>
<keyword evidence="2" id="KW-0233">DNA recombination</keyword>
<comment type="caution">
    <text evidence="4">The sequence shown here is derived from an EMBL/GenBank/DDBJ whole genome shotgun (WGS) entry which is preliminary data.</text>
</comment>
<organism evidence="4 5">
    <name type="scientific">Enterocloster clostridioformis</name>
    <dbReference type="NCBI Taxonomy" id="1531"/>
    <lineage>
        <taxon>Bacteria</taxon>
        <taxon>Bacillati</taxon>
        <taxon>Bacillota</taxon>
        <taxon>Clostridia</taxon>
        <taxon>Lachnospirales</taxon>
        <taxon>Lachnospiraceae</taxon>
        <taxon>Enterocloster</taxon>
    </lineage>
</organism>
<dbReference type="Gene3D" id="3.40.50.1390">
    <property type="entry name" value="Resolvase, N-terminal catalytic domain"/>
    <property type="match status" value="1"/>
</dbReference>
<dbReference type="GO" id="GO:0003677">
    <property type="term" value="F:DNA binding"/>
    <property type="evidence" value="ECO:0007669"/>
    <property type="project" value="UniProtKB-KW"/>
</dbReference>
<reference evidence="4 5" key="1">
    <citation type="submission" date="2016-10" db="EMBL/GenBank/DDBJ databases">
        <authorList>
            <person name="Varghese N."/>
            <person name="Submissions S."/>
        </authorList>
    </citation>
    <scope>NUCLEOTIDE SEQUENCE [LARGE SCALE GENOMIC DNA]</scope>
    <source>
        <strain evidence="4 5">NLAE-zl-C196</strain>
    </source>
</reference>
<dbReference type="SMART" id="SM00857">
    <property type="entry name" value="Resolvase"/>
    <property type="match status" value="1"/>
</dbReference>
<keyword evidence="1" id="KW-0238">DNA-binding</keyword>
<dbReference type="GO" id="GO:0000150">
    <property type="term" value="F:DNA strand exchange activity"/>
    <property type="evidence" value="ECO:0007669"/>
    <property type="project" value="InterPro"/>
</dbReference>
<dbReference type="EMBL" id="FOIO01000065">
    <property type="protein sequence ID" value="SEU13038.1"/>
    <property type="molecule type" value="Genomic_DNA"/>
</dbReference>
<evidence type="ECO:0000259" key="3">
    <source>
        <dbReference type="PROSITE" id="PS51736"/>
    </source>
</evidence>
<dbReference type="PANTHER" id="PTHR30461:SF2">
    <property type="entry name" value="SERINE RECOMBINASE PINE-RELATED"/>
    <property type="match status" value="1"/>
</dbReference>
<evidence type="ECO:0000256" key="2">
    <source>
        <dbReference type="ARBA" id="ARBA00023172"/>
    </source>
</evidence>
<dbReference type="CDD" id="cd00338">
    <property type="entry name" value="Ser_Recombinase"/>
    <property type="match status" value="1"/>
</dbReference>
<dbReference type="AlphaFoldDB" id="A0A1I0JSS4"/>
<dbReference type="RefSeq" id="WP_074664204.1">
    <property type="nucleotide sequence ID" value="NZ_FOIO01000065.1"/>
</dbReference>
<dbReference type="Proteomes" id="UP000182121">
    <property type="component" value="Unassembled WGS sequence"/>
</dbReference>